<evidence type="ECO:0000313" key="4">
    <source>
        <dbReference type="Proteomes" id="UP000179807"/>
    </source>
</evidence>
<dbReference type="InterPro" id="IPR045052">
    <property type="entry name" value="Copine"/>
</dbReference>
<dbReference type="GO" id="GO:0005886">
    <property type="term" value="C:plasma membrane"/>
    <property type="evidence" value="ECO:0007669"/>
    <property type="project" value="TreeGrafter"/>
</dbReference>
<feature type="domain" description="C2" evidence="2">
    <location>
        <begin position="28"/>
        <end position="153"/>
    </location>
</feature>
<protein>
    <recommendedName>
        <fullName evidence="2">C2 domain-containing protein</fullName>
    </recommendedName>
</protein>
<dbReference type="GO" id="GO:0005544">
    <property type="term" value="F:calcium-dependent phospholipid binding"/>
    <property type="evidence" value="ECO:0007669"/>
    <property type="project" value="InterPro"/>
</dbReference>
<dbReference type="InterPro" id="IPR035892">
    <property type="entry name" value="C2_domain_sf"/>
</dbReference>
<dbReference type="OrthoDB" id="5855668at2759"/>
<reference evidence="3" key="1">
    <citation type="submission" date="2016-10" db="EMBL/GenBank/DDBJ databases">
        <authorList>
            <person name="Benchimol M."/>
            <person name="Almeida L.G."/>
            <person name="Vasconcelos A.T."/>
            <person name="Perreira-Neves A."/>
            <person name="Rosa I.A."/>
            <person name="Tasca T."/>
            <person name="Bogo M.R."/>
            <person name="de Souza W."/>
        </authorList>
    </citation>
    <scope>NUCLEOTIDE SEQUENCE [LARGE SCALE GENOMIC DNA]</scope>
    <source>
        <strain evidence="3">K</strain>
    </source>
</reference>
<dbReference type="Proteomes" id="UP000179807">
    <property type="component" value="Unassembled WGS sequence"/>
</dbReference>
<dbReference type="VEuPathDB" id="TrichDB:TRFO_24228"/>
<dbReference type="GeneID" id="94838335"/>
<proteinExistence type="predicted"/>
<dbReference type="SUPFAM" id="SSF49562">
    <property type="entry name" value="C2 domain (Calcium/lipid-binding domain, CaLB)"/>
    <property type="match status" value="2"/>
</dbReference>
<keyword evidence="4" id="KW-1185">Reference proteome</keyword>
<dbReference type="EMBL" id="MLAK01000694">
    <property type="protein sequence ID" value="OHT07493.1"/>
    <property type="molecule type" value="Genomic_DNA"/>
</dbReference>
<gene>
    <name evidence="3" type="ORF">TRFO_24228</name>
</gene>
<feature type="region of interest" description="Disordered" evidence="1">
    <location>
        <begin position="559"/>
        <end position="608"/>
    </location>
</feature>
<dbReference type="Gene3D" id="2.60.40.150">
    <property type="entry name" value="C2 domain"/>
    <property type="match status" value="1"/>
</dbReference>
<feature type="compositionally biased region" description="Polar residues" evidence="1">
    <location>
        <begin position="595"/>
        <end position="608"/>
    </location>
</feature>
<dbReference type="PANTHER" id="PTHR10857:SF106">
    <property type="entry name" value="C2 DOMAIN-CONTAINING PROTEIN"/>
    <property type="match status" value="1"/>
</dbReference>
<dbReference type="PANTHER" id="PTHR10857">
    <property type="entry name" value="COPINE"/>
    <property type="match status" value="1"/>
</dbReference>
<dbReference type="InterPro" id="IPR000008">
    <property type="entry name" value="C2_dom"/>
</dbReference>
<sequence length="624" mass="70309">MSALASIGPLTTREFTHESFLTPIPSNINGHPIFPPHNADIPCGSLRIINIHVSAEGLPNTKYFSKTDPVCTFSIQTNLGYQEYGRTEVCWNMLDPLWIRPFTYRVKDTPELLLFSIYDVITNAIAMNQQKFLGAVEIDPISLLNSPTHSLDIPIQPPENAAPKGVFHINYFEIMPCQGALFLTFKGTNLGGPGLKKINPFFVIQRLSPHSNKFVSVYKSEVKLKKRETEWDNVELGIQYLCGGDMSTIIRINLYDYRQRDIDGLVGFFDTTVESILYDKISNFQFTSPHGGKVGNLKVILLNHWTGPRLFDYRLRGVQLGAMIAIDFSATNVDAIITNRVQHLDEGLFSYKAAINDTCDLLYPLTMGEPYIAYGFADFGNSKKLISLSLDKIDNRGLIPNAKTLIQLYTNAKTKITYPKKCYIAPVINEAAIAAQHRWDTERTISVLVILTNGRFADLKEGVDEMVNAEMSPLVIIMVAMGGTRRELDNIFKGKKGILTDSFGRRTQRRILTLVSYSTDRRPNERLPNKIAPSAKKMAREYLEMINFYQEIETNANGPISPISRPFSPQKPPPHIERPRTPPLSRKSSRRGRNQPGSLPMSHSQSIISEKEVIDENFIIFLDS</sequence>
<evidence type="ECO:0000256" key="1">
    <source>
        <dbReference type="SAM" id="MobiDB-lite"/>
    </source>
</evidence>
<dbReference type="SMART" id="SM00239">
    <property type="entry name" value="C2"/>
    <property type="match status" value="1"/>
</dbReference>
<dbReference type="PROSITE" id="PS50004">
    <property type="entry name" value="C2"/>
    <property type="match status" value="1"/>
</dbReference>
<name>A0A1J4KDF5_9EUKA</name>
<accession>A0A1J4KDF5</accession>
<dbReference type="InterPro" id="IPR010734">
    <property type="entry name" value="Copine_C"/>
</dbReference>
<dbReference type="AlphaFoldDB" id="A0A1J4KDF5"/>
<evidence type="ECO:0000259" key="2">
    <source>
        <dbReference type="PROSITE" id="PS50004"/>
    </source>
</evidence>
<dbReference type="Pfam" id="PF07002">
    <property type="entry name" value="Copine"/>
    <property type="match status" value="1"/>
</dbReference>
<organism evidence="3 4">
    <name type="scientific">Tritrichomonas foetus</name>
    <dbReference type="NCBI Taxonomy" id="1144522"/>
    <lineage>
        <taxon>Eukaryota</taxon>
        <taxon>Metamonada</taxon>
        <taxon>Parabasalia</taxon>
        <taxon>Tritrichomonadida</taxon>
        <taxon>Tritrichomonadidae</taxon>
        <taxon>Tritrichomonas</taxon>
    </lineage>
</organism>
<dbReference type="Pfam" id="PF00168">
    <property type="entry name" value="C2"/>
    <property type="match status" value="1"/>
</dbReference>
<evidence type="ECO:0000313" key="3">
    <source>
        <dbReference type="EMBL" id="OHT07493.1"/>
    </source>
</evidence>
<comment type="caution">
    <text evidence="3">The sequence shown here is derived from an EMBL/GenBank/DDBJ whole genome shotgun (WGS) entry which is preliminary data.</text>
</comment>
<dbReference type="RefSeq" id="XP_068360629.1">
    <property type="nucleotide sequence ID" value="XM_068503631.1"/>
</dbReference>
<dbReference type="GO" id="GO:0071277">
    <property type="term" value="P:cellular response to calcium ion"/>
    <property type="evidence" value="ECO:0007669"/>
    <property type="project" value="TreeGrafter"/>
</dbReference>